<keyword evidence="2" id="KW-1185">Reference proteome</keyword>
<gene>
    <name evidence="1" type="ORF">PMAYCL1PPCAC_21733</name>
</gene>
<dbReference type="EMBL" id="BTRK01000005">
    <property type="protein sequence ID" value="GMR51538.1"/>
    <property type="molecule type" value="Genomic_DNA"/>
</dbReference>
<evidence type="ECO:0000313" key="1">
    <source>
        <dbReference type="EMBL" id="GMR51538.1"/>
    </source>
</evidence>
<feature type="non-terminal residue" evidence="1">
    <location>
        <position position="121"/>
    </location>
</feature>
<name>A0AAN5I474_9BILA</name>
<evidence type="ECO:0000313" key="2">
    <source>
        <dbReference type="Proteomes" id="UP001328107"/>
    </source>
</evidence>
<comment type="caution">
    <text evidence="1">The sequence shown here is derived from an EMBL/GenBank/DDBJ whole genome shotgun (WGS) entry which is preliminary data.</text>
</comment>
<proteinExistence type="predicted"/>
<dbReference type="Proteomes" id="UP001328107">
    <property type="component" value="Unassembled WGS sequence"/>
</dbReference>
<protein>
    <recommendedName>
        <fullName evidence="3">Endonuclease/exonuclease/phosphatase domain-containing protein</fullName>
    </recommendedName>
</protein>
<dbReference type="SUPFAM" id="SSF56219">
    <property type="entry name" value="DNase I-like"/>
    <property type="match status" value="1"/>
</dbReference>
<dbReference type="Gene3D" id="3.60.10.10">
    <property type="entry name" value="Endonuclease/exonuclease/phosphatase"/>
    <property type="match status" value="1"/>
</dbReference>
<accession>A0AAN5I474</accession>
<dbReference type="InterPro" id="IPR036691">
    <property type="entry name" value="Endo/exonu/phosph_ase_sf"/>
</dbReference>
<organism evidence="1 2">
    <name type="scientific">Pristionchus mayeri</name>
    <dbReference type="NCBI Taxonomy" id="1317129"/>
    <lineage>
        <taxon>Eukaryota</taxon>
        <taxon>Metazoa</taxon>
        <taxon>Ecdysozoa</taxon>
        <taxon>Nematoda</taxon>
        <taxon>Chromadorea</taxon>
        <taxon>Rhabditida</taxon>
        <taxon>Rhabditina</taxon>
        <taxon>Diplogasteromorpha</taxon>
        <taxon>Diplogasteroidea</taxon>
        <taxon>Neodiplogasteridae</taxon>
        <taxon>Pristionchus</taxon>
    </lineage>
</organism>
<reference evidence="2" key="1">
    <citation type="submission" date="2022-10" db="EMBL/GenBank/DDBJ databases">
        <title>Genome assembly of Pristionchus species.</title>
        <authorList>
            <person name="Yoshida K."/>
            <person name="Sommer R.J."/>
        </authorList>
    </citation>
    <scope>NUCLEOTIDE SEQUENCE [LARGE SCALE GENOMIC DNA]</scope>
    <source>
        <strain evidence="2">RS5460</strain>
    </source>
</reference>
<evidence type="ECO:0008006" key="3">
    <source>
        <dbReference type="Google" id="ProtNLM"/>
    </source>
</evidence>
<feature type="non-terminal residue" evidence="1">
    <location>
        <position position="1"/>
    </location>
</feature>
<sequence>SGFSVGAEFPAGRFALRAVLSLATLNCLTLCKDARIVELENALSKIKADIVGLSEVRRSTEEEKDLTWSNGRLYHSSRLPNRTAGVGFIVSGEIYAPACDDMVEYSNFIHEVERGFHVPVS</sequence>
<dbReference type="AlphaFoldDB" id="A0AAN5I474"/>